<feature type="domain" description="4Fe-4S ferredoxin-type" evidence="13">
    <location>
        <begin position="678"/>
        <end position="707"/>
    </location>
</feature>
<feature type="binding site" evidence="12">
    <location>
        <position position="687"/>
    </location>
    <ligand>
        <name>[4Fe-4S] cluster</name>
        <dbReference type="ChEBI" id="CHEBI:49883"/>
        <label>1</label>
    </ligand>
</feature>
<dbReference type="InterPro" id="IPR050722">
    <property type="entry name" value="Pyruvate:ferred/Flavod_OxRd"/>
</dbReference>
<evidence type="ECO:0000256" key="10">
    <source>
        <dbReference type="PIRSR" id="PIRSR000159-1"/>
    </source>
</evidence>
<feature type="binding site" evidence="10">
    <location>
        <position position="31"/>
    </location>
    <ligand>
        <name>pyruvate</name>
        <dbReference type="ChEBI" id="CHEBI:15361"/>
    </ligand>
</feature>
<dbReference type="Pfam" id="PF01558">
    <property type="entry name" value="POR"/>
    <property type="match status" value="1"/>
</dbReference>
<feature type="binding site" evidence="12">
    <location>
        <position position="749"/>
    </location>
    <ligand>
        <name>[4Fe-4S] cluster</name>
        <dbReference type="ChEBI" id="CHEBI:49883"/>
        <label>2</label>
    </ligand>
</feature>
<dbReference type="Pfam" id="PF12838">
    <property type="entry name" value="Fer4_7"/>
    <property type="match status" value="1"/>
</dbReference>
<feature type="binding site" evidence="12">
    <location>
        <position position="810"/>
    </location>
    <ligand>
        <name>[4Fe-4S] cluster</name>
        <dbReference type="ChEBI" id="CHEBI:49883"/>
        <label>3</label>
    </ligand>
</feature>
<dbReference type="GO" id="GO:0006979">
    <property type="term" value="P:response to oxidative stress"/>
    <property type="evidence" value="ECO:0007669"/>
    <property type="project" value="TreeGrafter"/>
</dbReference>
<feature type="binding site" evidence="12">
    <location>
        <position position="813"/>
    </location>
    <ligand>
        <name>[4Fe-4S] cluster</name>
        <dbReference type="ChEBI" id="CHEBI:49883"/>
        <label>3</label>
    </ligand>
</feature>
<dbReference type="PROSITE" id="PS51379">
    <property type="entry name" value="4FE4S_FER_2"/>
    <property type="match status" value="2"/>
</dbReference>
<gene>
    <name evidence="14" type="ORF">SAMN02745216_03406</name>
</gene>
<dbReference type="GO" id="GO:0019164">
    <property type="term" value="F:pyruvate synthase activity"/>
    <property type="evidence" value="ECO:0007669"/>
    <property type="project" value="UniProtKB-EC"/>
</dbReference>
<feature type="binding site" evidence="12">
    <location>
        <position position="743"/>
    </location>
    <ligand>
        <name>[4Fe-4S] cluster</name>
        <dbReference type="ChEBI" id="CHEBI:49883"/>
        <label>2</label>
    </ligand>
</feature>
<feature type="site" description="Important for catalytic activity" evidence="11">
    <location>
        <position position="64"/>
    </location>
</feature>
<dbReference type="InterPro" id="IPR033412">
    <property type="entry name" value="PFOR_II"/>
</dbReference>
<evidence type="ECO:0000256" key="1">
    <source>
        <dbReference type="ARBA" id="ARBA00009032"/>
    </source>
</evidence>
<sequence length="1173" mass="127512">MSGKMKTMDGNTAAAHVAYAMSEVAAIYPITPSSPIGEIADEWAAQGRKNIFGQTLRIREMQSEAGAAAAVHGSLSAGALTSTFTASQGLLLMIPNMYKIAGELLPGVFHVTARAIAAHALSIFGDHQDVMAVRQTGYSLLASNSVQEAMDMALVAHLAAIESSVPFLHFFDGFRTSHEIQKIEVIDYDAMASLTNFAAIEEFRARAMSPLTPELRGTAQNPDIYFQGREASNIFYQDVPGIVSAYMKKVEGITGRSYKLFDYVGHPEAQRVIVSMGSSCETIEEVVNYMVDKGERVGLVKVRLFRPWVSDAFLSALPASVECITVLDRTKEPGAIGDPLYQDVCTSFYESGDAPVVVGGRYGLGSKEFTPAMVKATFDNMTVLKPKNHFTVGIVDDVTHTSLEVPEKFETAPIDTIACKFWGLGSDGTVGANKSAIKIIGDRTDMYAQGYFSYDSKKSGGITISHLRFGKQPIQSTYQVHRSNFIACHNSTYVNIYDVLEGIAEGGTFLLNSTWTQDQMDEKLPADVKQTIAKKGLKFYNIDATAIAKEVGLGGRINMIMQTAFFNLANVIPVDDAIAYLKDEIKKAYGKKGDEIVQMNYDAVDKTIANIQEIAVPDSWATAQDEEEAAADEPAFVKDVMRPMLTCKGDALPVSSFSPDGIFPLGTTKFEKRGVAIEVPEWIMDNCIQCNQCSFVCPHAAIRPFLLTEEEKAEAPDSFETLEAKGKGFDGLSFRIQVNTLDCQGCGNCADICPAKEKALVMRPIATQTEVQVPNQEFADTIPYKTNPMSRDSVKGSQFEQPLMEFSGACAGCGETPYVKVLTQLYGERMMIGNATGCSSIWGGSAPSVPYCTNADGCGPAWANSLFEDPAEFSYGMLQAVTSQRDALASKLLEMKEICSSELGDAIDEWLEGREDPEASEAAGDKIVSLLLDEPETPLADEILSMEGLFLKRSIWIFGGDGWAYDIGYGGLDHVLASGEDINVLVMDTEVYSNTGGQSSKATPLGSVAKFAASGKKTGKKDLGRMAMTYGYVYVASVSMGANKKQFLQALKEAESYKGPSLILAYAPCINHGIKKGMGKSQEEEKLAVASGYWPLYRFNPVLADEGKNPFSLDSKEPDGTLADFLKGEVRYASLQKTFPEEFEKLNAGLQEKLGERYQVLKQMAEGCDAEEK</sequence>
<dbReference type="PANTHER" id="PTHR32154">
    <property type="entry name" value="PYRUVATE-FLAVODOXIN OXIDOREDUCTASE-RELATED"/>
    <property type="match status" value="1"/>
</dbReference>
<keyword evidence="8 12" id="KW-0411">Iron-sulfur</keyword>
<feature type="binding site" evidence="10">
    <location>
        <begin position="989"/>
        <end position="994"/>
    </location>
    <ligand>
        <name>thiamine diphosphate</name>
        <dbReference type="ChEBI" id="CHEBI:58937"/>
    </ligand>
</feature>
<keyword evidence="15" id="KW-1185">Reference proteome</keyword>
<keyword evidence="2 9" id="KW-0813">Transport</keyword>
<dbReference type="FunFam" id="3.40.50.970:FF:000012">
    <property type="entry name" value="Pyruvate:ferredoxin (Flavodoxin) oxidoreductase"/>
    <property type="match status" value="1"/>
</dbReference>
<dbReference type="OrthoDB" id="9794954at2"/>
<dbReference type="SMART" id="SM00890">
    <property type="entry name" value="EKR"/>
    <property type="match status" value="1"/>
</dbReference>
<dbReference type="STRING" id="1121393.SAMN02745216_03406"/>
<keyword evidence="7 12" id="KW-0408">Iron</keyword>
<dbReference type="EC" id="1.2.7.1" evidence="9"/>
<dbReference type="Gene3D" id="3.40.50.970">
    <property type="match status" value="2"/>
</dbReference>
<feature type="binding site" evidence="12">
    <location>
        <position position="1069"/>
    </location>
    <ligand>
        <name>[4Fe-4S] cluster</name>
        <dbReference type="ChEBI" id="CHEBI:49883"/>
        <label>3</label>
    </ligand>
</feature>
<feature type="binding site" evidence="10">
    <location>
        <position position="64"/>
    </location>
    <ligand>
        <name>thiamine diphosphate</name>
        <dbReference type="ChEBI" id="CHEBI:58937"/>
    </ligand>
</feature>
<comment type="similarity">
    <text evidence="1 9">Belongs to the pyruvate:ferredoxin/flavodoxin oxidoreductase family.</text>
</comment>
<dbReference type="Gene3D" id="3.40.920.10">
    <property type="entry name" value="Pyruvate-ferredoxin oxidoreductase, PFOR, domain III"/>
    <property type="match status" value="1"/>
</dbReference>
<feature type="binding site" evidence="12">
    <location>
        <position position="690"/>
    </location>
    <ligand>
        <name>[4Fe-4S] cluster</name>
        <dbReference type="ChEBI" id="CHEBI:49883"/>
        <label>1</label>
    </ligand>
</feature>
<dbReference type="InterPro" id="IPR017896">
    <property type="entry name" value="4Fe4S_Fe-S-bd"/>
</dbReference>
<dbReference type="Gene3D" id="4.10.780.10">
    <property type="entry name" value="Pyruvate-flavodoxin oxidoreductase, EKR domain"/>
    <property type="match status" value="1"/>
</dbReference>
<dbReference type="Gene3D" id="3.30.70.20">
    <property type="match status" value="1"/>
</dbReference>
<dbReference type="SUPFAM" id="SSF52922">
    <property type="entry name" value="TK C-terminal domain-like"/>
    <property type="match status" value="1"/>
</dbReference>
<dbReference type="Pfam" id="PF17147">
    <property type="entry name" value="PFOR_II"/>
    <property type="match status" value="1"/>
</dbReference>
<comment type="cofactor">
    <cofactor evidence="12">
        <name>[4Fe-4S] cluster</name>
        <dbReference type="ChEBI" id="CHEBI:49883"/>
    </cofactor>
    <text evidence="12">Binds 3 [4Fe-4S] clusters per subunit.</text>
</comment>
<dbReference type="InterPro" id="IPR011895">
    <property type="entry name" value="Pyrv_flavodox_OxRed"/>
</dbReference>
<dbReference type="InterPro" id="IPR011766">
    <property type="entry name" value="TPP_enzyme_TPP-bd"/>
</dbReference>
<dbReference type="Pfam" id="PF02775">
    <property type="entry name" value="TPP_enzyme_C"/>
    <property type="match status" value="1"/>
</dbReference>
<feature type="binding site" evidence="10">
    <location>
        <begin position="960"/>
        <end position="963"/>
    </location>
    <ligand>
        <name>thiamine diphosphate</name>
        <dbReference type="ChEBI" id="CHEBI:58937"/>
    </ligand>
</feature>
<evidence type="ECO:0000313" key="14">
    <source>
        <dbReference type="EMBL" id="SHK41776.1"/>
    </source>
</evidence>
<feature type="binding site" evidence="10">
    <location>
        <position position="815"/>
    </location>
    <ligand>
        <name>thiamine diphosphate</name>
        <dbReference type="ChEBI" id="CHEBI:58937"/>
    </ligand>
</feature>
<protein>
    <recommendedName>
        <fullName evidence="9">Pyruvate:ferredoxin oxidoreductase</fullName>
        <ecNumber evidence="9">1.2.7.1</ecNumber>
    </recommendedName>
    <alternativeName>
        <fullName evidence="9">Pyruvate synthase</fullName>
    </alternativeName>
</protein>
<dbReference type="InterPro" id="IPR009014">
    <property type="entry name" value="Transketo_C/PFOR_II"/>
</dbReference>
<keyword evidence="6 9" id="KW-0560">Oxidoreductase</keyword>
<evidence type="ECO:0000256" key="9">
    <source>
        <dbReference type="PIRNR" id="PIRNR000159"/>
    </source>
</evidence>
<dbReference type="InterPro" id="IPR037112">
    <property type="entry name" value="Pyrv-flavodox_OxR_EKR_sf"/>
</dbReference>
<dbReference type="PROSITE" id="PS00198">
    <property type="entry name" value="4FE4S_FER_1"/>
    <property type="match status" value="2"/>
</dbReference>
<dbReference type="AlphaFoldDB" id="A0A1M6SAS0"/>
<dbReference type="InterPro" id="IPR019752">
    <property type="entry name" value="Pyrv/ketoisovalerate_OxRed_cat"/>
</dbReference>
<dbReference type="PANTHER" id="PTHR32154:SF0">
    <property type="entry name" value="PYRUVATE-FLAVODOXIN OXIDOREDUCTASE-RELATED"/>
    <property type="match status" value="1"/>
</dbReference>
<keyword evidence="14" id="KW-0670">Pyruvate</keyword>
<dbReference type="Pfam" id="PF10371">
    <property type="entry name" value="EKR"/>
    <property type="match status" value="1"/>
</dbReference>
<feature type="site" description="Important for catalytic activity" evidence="11">
    <location>
        <position position="994"/>
    </location>
</feature>
<evidence type="ECO:0000256" key="11">
    <source>
        <dbReference type="PIRSR" id="PIRSR000159-2"/>
    </source>
</evidence>
<evidence type="ECO:0000256" key="4">
    <source>
        <dbReference type="ARBA" id="ARBA00022723"/>
    </source>
</evidence>
<dbReference type="Gene3D" id="3.40.50.920">
    <property type="match status" value="1"/>
</dbReference>
<dbReference type="InterPro" id="IPR019456">
    <property type="entry name" value="Pyrv-flavodox_OxRtase_EKR"/>
</dbReference>
<keyword evidence="5 9" id="KW-0249">Electron transport</keyword>
<evidence type="ECO:0000256" key="3">
    <source>
        <dbReference type="ARBA" id="ARBA00022485"/>
    </source>
</evidence>
<dbReference type="RefSeq" id="WP_073477462.1">
    <property type="nucleotide sequence ID" value="NZ_FQZU01000024.1"/>
</dbReference>
<name>A0A1M6SAS0_9BACT</name>
<dbReference type="FunFam" id="3.30.70.20:FF:000022">
    <property type="entry name" value="Pyruvate:ferredoxin (Flavodoxin) oxidoreductase"/>
    <property type="match status" value="1"/>
</dbReference>
<dbReference type="FunFam" id="3.40.50.920:FF:000007">
    <property type="entry name" value="Pyruvate:ferredoxin (Flavodoxin) oxidoreductase"/>
    <property type="match status" value="1"/>
</dbReference>
<accession>A0A1M6SAS0</accession>
<dbReference type="InterPro" id="IPR017900">
    <property type="entry name" value="4Fe4S_Fe_S_CS"/>
</dbReference>
<comment type="catalytic activity">
    <reaction evidence="9">
        <text>2 oxidized [2Fe-2S]-[ferredoxin] + pyruvate + CoA = 2 reduced [2Fe-2S]-[ferredoxin] + acetyl-CoA + CO2 + H(+)</text>
        <dbReference type="Rhea" id="RHEA:12765"/>
        <dbReference type="Rhea" id="RHEA-COMP:10000"/>
        <dbReference type="Rhea" id="RHEA-COMP:10001"/>
        <dbReference type="ChEBI" id="CHEBI:15361"/>
        <dbReference type="ChEBI" id="CHEBI:15378"/>
        <dbReference type="ChEBI" id="CHEBI:16526"/>
        <dbReference type="ChEBI" id="CHEBI:33737"/>
        <dbReference type="ChEBI" id="CHEBI:33738"/>
        <dbReference type="ChEBI" id="CHEBI:57287"/>
        <dbReference type="ChEBI" id="CHEBI:57288"/>
        <dbReference type="EC" id="1.2.7.1"/>
    </reaction>
</comment>
<dbReference type="InterPro" id="IPR002869">
    <property type="entry name" value="Pyrv_flavodox_OxRed_cen"/>
</dbReference>
<dbReference type="PIRSF" id="PIRSF000159">
    <property type="entry name" value="NifJ"/>
    <property type="match status" value="1"/>
</dbReference>
<dbReference type="SUPFAM" id="SSF52518">
    <property type="entry name" value="Thiamin diphosphate-binding fold (THDP-binding)"/>
    <property type="match status" value="2"/>
</dbReference>
<evidence type="ECO:0000256" key="7">
    <source>
        <dbReference type="ARBA" id="ARBA00023004"/>
    </source>
</evidence>
<evidence type="ECO:0000256" key="5">
    <source>
        <dbReference type="ARBA" id="ARBA00022982"/>
    </source>
</evidence>
<evidence type="ECO:0000256" key="8">
    <source>
        <dbReference type="ARBA" id="ARBA00023014"/>
    </source>
</evidence>
<evidence type="ECO:0000259" key="13">
    <source>
        <dbReference type="PROSITE" id="PS51379"/>
    </source>
</evidence>
<evidence type="ECO:0000313" key="15">
    <source>
        <dbReference type="Proteomes" id="UP000183994"/>
    </source>
</evidence>
<feature type="binding site" evidence="12">
    <location>
        <position position="693"/>
    </location>
    <ligand>
        <name>[4Fe-4S] cluster</name>
        <dbReference type="ChEBI" id="CHEBI:49883"/>
        <label>1</label>
    </ligand>
</feature>
<dbReference type="FunFam" id="3.40.920.10:FF:000001">
    <property type="entry name" value="Pyruvate:ferredoxin (Flavodoxin) oxidoreductase"/>
    <property type="match status" value="1"/>
</dbReference>
<dbReference type="InterPro" id="IPR002880">
    <property type="entry name" value="Pyrv_Fd/Flavodoxin_OxRdtase_N"/>
</dbReference>
<feature type="binding site" evidence="12">
    <location>
        <position position="746"/>
    </location>
    <ligand>
        <name>[4Fe-4S] cluster</name>
        <dbReference type="ChEBI" id="CHEBI:49883"/>
        <label>2</label>
    </ligand>
</feature>
<dbReference type="SUPFAM" id="SSF54862">
    <property type="entry name" value="4Fe-4S ferredoxins"/>
    <property type="match status" value="1"/>
</dbReference>
<dbReference type="SUPFAM" id="SSF53323">
    <property type="entry name" value="Pyruvate-ferredoxin oxidoreductase, PFOR, domain III"/>
    <property type="match status" value="1"/>
</dbReference>
<feature type="binding site" evidence="12">
    <location>
        <position position="697"/>
    </location>
    <ligand>
        <name>[4Fe-4S] cluster</name>
        <dbReference type="ChEBI" id="CHEBI:49883"/>
        <label>2</label>
    </ligand>
</feature>
<proteinExistence type="inferred from homology"/>
<feature type="binding site" evidence="10">
    <location>
        <position position="114"/>
    </location>
    <ligand>
        <name>pyruvate</name>
        <dbReference type="ChEBI" id="CHEBI:15361"/>
    </ligand>
</feature>
<feature type="binding site" evidence="10">
    <location>
        <position position="838"/>
    </location>
    <ligand>
        <name>thiamine diphosphate</name>
        <dbReference type="ChEBI" id="CHEBI:58937"/>
    </ligand>
</feature>
<feature type="site" description="Important for catalytic activity" evidence="11">
    <location>
        <position position="114"/>
    </location>
</feature>
<dbReference type="GO" id="GO:0022900">
    <property type="term" value="P:electron transport chain"/>
    <property type="evidence" value="ECO:0007669"/>
    <property type="project" value="InterPro"/>
</dbReference>
<feature type="domain" description="4Fe-4S ferredoxin-type" evidence="13">
    <location>
        <begin position="734"/>
        <end position="765"/>
    </location>
</feature>
<dbReference type="CDD" id="cd03377">
    <property type="entry name" value="TPP_PFOR_PNO"/>
    <property type="match status" value="1"/>
</dbReference>
<evidence type="ECO:0000256" key="6">
    <source>
        <dbReference type="ARBA" id="ARBA00023002"/>
    </source>
</evidence>
<dbReference type="CDD" id="cd07034">
    <property type="entry name" value="TPP_PYR_PFOR_IOR-alpha_like"/>
    <property type="match status" value="1"/>
</dbReference>
<dbReference type="GO" id="GO:0051539">
    <property type="term" value="F:4 iron, 4 sulfur cluster binding"/>
    <property type="evidence" value="ECO:0007669"/>
    <property type="project" value="UniProtKB-KW"/>
</dbReference>
<dbReference type="Proteomes" id="UP000183994">
    <property type="component" value="Unassembled WGS sequence"/>
</dbReference>
<evidence type="ECO:0000256" key="2">
    <source>
        <dbReference type="ARBA" id="ARBA00022448"/>
    </source>
</evidence>
<evidence type="ECO:0000256" key="12">
    <source>
        <dbReference type="PIRSR" id="PIRSR000159-50"/>
    </source>
</evidence>
<dbReference type="GO" id="GO:0005506">
    <property type="term" value="F:iron ion binding"/>
    <property type="evidence" value="ECO:0007669"/>
    <property type="project" value="InterPro"/>
</dbReference>
<feature type="site" description="Important for catalytic activity" evidence="11">
    <location>
        <position position="31"/>
    </location>
</feature>
<keyword evidence="4 12" id="KW-0479">Metal-binding</keyword>
<feature type="binding site" evidence="12">
    <location>
        <position position="753"/>
    </location>
    <ligand>
        <name>[4Fe-4S] cluster</name>
        <dbReference type="ChEBI" id="CHEBI:49883"/>
        <label>1</label>
    </ligand>
</feature>
<organism evidence="14 15">
    <name type="scientific">Desulfatibacillum alkenivorans DSM 16219</name>
    <dbReference type="NCBI Taxonomy" id="1121393"/>
    <lineage>
        <taxon>Bacteria</taxon>
        <taxon>Pseudomonadati</taxon>
        <taxon>Thermodesulfobacteriota</taxon>
        <taxon>Desulfobacteria</taxon>
        <taxon>Desulfobacterales</taxon>
        <taxon>Desulfatibacillaceae</taxon>
        <taxon>Desulfatibacillum</taxon>
    </lineage>
</organism>
<dbReference type="FunFam" id="3.40.50.970:FF:000041">
    <property type="entry name" value="Pyruvate:ferredoxin (Flavodoxin) oxidoreductase"/>
    <property type="match status" value="1"/>
</dbReference>
<dbReference type="NCBIfam" id="TIGR02176">
    <property type="entry name" value="pyruv_ox_red"/>
    <property type="match status" value="1"/>
</dbReference>
<keyword evidence="3 12" id="KW-0004">4Fe-4S</keyword>
<dbReference type="InterPro" id="IPR029061">
    <property type="entry name" value="THDP-binding"/>
</dbReference>
<dbReference type="GO" id="GO:0030976">
    <property type="term" value="F:thiamine pyrophosphate binding"/>
    <property type="evidence" value="ECO:0007669"/>
    <property type="project" value="InterPro"/>
</dbReference>
<feature type="binding site" evidence="12">
    <location>
        <position position="838"/>
    </location>
    <ligand>
        <name>[4Fe-4S] cluster</name>
        <dbReference type="ChEBI" id="CHEBI:49883"/>
        <label>3</label>
    </ligand>
</feature>
<reference evidence="15" key="1">
    <citation type="submission" date="2016-11" db="EMBL/GenBank/DDBJ databases">
        <authorList>
            <person name="Varghese N."/>
            <person name="Submissions S."/>
        </authorList>
    </citation>
    <scope>NUCLEOTIDE SEQUENCE [LARGE SCALE GENOMIC DNA]</scope>
    <source>
        <strain evidence="15">DSM 16219</strain>
    </source>
</reference>
<dbReference type="Pfam" id="PF01855">
    <property type="entry name" value="POR_N"/>
    <property type="match status" value="1"/>
</dbReference>
<dbReference type="EMBL" id="FQZU01000024">
    <property type="protein sequence ID" value="SHK41776.1"/>
    <property type="molecule type" value="Genomic_DNA"/>
</dbReference>